<evidence type="ECO:0000313" key="1">
    <source>
        <dbReference type="EMBL" id="CAJ0570462.1"/>
    </source>
</evidence>
<protein>
    <submittedName>
        <fullName evidence="1">Uncharacterized protein</fullName>
    </submittedName>
</protein>
<feature type="non-terminal residue" evidence="1">
    <location>
        <position position="1"/>
    </location>
</feature>
<evidence type="ECO:0000313" key="2">
    <source>
        <dbReference type="Proteomes" id="UP001177023"/>
    </source>
</evidence>
<dbReference type="AlphaFoldDB" id="A0AA36G289"/>
<accession>A0AA36G289</accession>
<reference evidence="1" key="1">
    <citation type="submission" date="2023-06" db="EMBL/GenBank/DDBJ databases">
        <authorList>
            <person name="Delattre M."/>
        </authorList>
    </citation>
    <scope>NUCLEOTIDE SEQUENCE</scope>
    <source>
        <strain evidence="1">AF72</strain>
    </source>
</reference>
<keyword evidence="2" id="KW-1185">Reference proteome</keyword>
<dbReference type="Proteomes" id="UP001177023">
    <property type="component" value="Unassembled WGS sequence"/>
</dbReference>
<organism evidence="1 2">
    <name type="scientific">Mesorhabditis spiculigera</name>
    <dbReference type="NCBI Taxonomy" id="96644"/>
    <lineage>
        <taxon>Eukaryota</taxon>
        <taxon>Metazoa</taxon>
        <taxon>Ecdysozoa</taxon>
        <taxon>Nematoda</taxon>
        <taxon>Chromadorea</taxon>
        <taxon>Rhabditida</taxon>
        <taxon>Rhabditina</taxon>
        <taxon>Rhabditomorpha</taxon>
        <taxon>Rhabditoidea</taxon>
        <taxon>Rhabditidae</taxon>
        <taxon>Mesorhabditinae</taxon>
        <taxon>Mesorhabditis</taxon>
    </lineage>
</organism>
<gene>
    <name evidence="1" type="ORF">MSPICULIGERA_LOCUS8901</name>
</gene>
<comment type="caution">
    <text evidence="1">The sequence shown here is derived from an EMBL/GenBank/DDBJ whole genome shotgun (WGS) entry which is preliminary data.</text>
</comment>
<sequence length="86" mass="9136">MLLCALVGLSQANACREDSDCPDNWTCLMETCYEFDLRAPAGGKGGSGTNGRHRAPQGFGCKSDSDCTLEGYQCDSGTGFCVLFPK</sequence>
<proteinExistence type="predicted"/>
<dbReference type="EMBL" id="CATQJA010002321">
    <property type="protein sequence ID" value="CAJ0570462.1"/>
    <property type="molecule type" value="Genomic_DNA"/>
</dbReference>
<name>A0AA36G289_9BILA</name>